<evidence type="ECO:0000313" key="2">
    <source>
        <dbReference type="Proteomes" id="UP000632339"/>
    </source>
</evidence>
<reference evidence="2" key="1">
    <citation type="journal article" date="2019" name="Int. J. Syst. Evol. Microbiol.">
        <title>The Global Catalogue of Microorganisms (GCM) 10K type strain sequencing project: providing services to taxonomists for standard genome sequencing and annotation.</title>
        <authorList>
            <consortium name="The Broad Institute Genomics Platform"/>
            <consortium name="The Broad Institute Genome Sequencing Center for Infectious Disease"/>
            <person name="Wu L."/>
            <person name="Ma J."/>
        </authorList>
    </citation>
    <scope>NUCLEOTIDE SEQUENCE [LARGE SCALE GENOMIC DNA]</scope>
    <source>
        <strain evidence="2">CGMCC 1.6375</strain>
    </source>
</reference>
<comment type="caution">
    <text evidence="1">The sequence shown here is derived from an EMBL/GenBank/DDBJ whole genome shotgun (WGS) entry which is preliminary data.</text>
</comment>
<dbReference type="EMBL" id="BMLI01000002">
    <property type="protein sequence ID" value="GGN03594.1"/>
    <property type="molecule type" value="Genomic_DNA"/>
</dbReference>
<name>A0ABQ2IAX4_9BACT</name>
<dbReference type="RefSeq" id="WP_019940908.1">
    <property type="nucleotide sequence ID" value="NZ_BMLI01000002.1"/>
</dbReference>
<accession>A0ABQ2IAX4</accession>
<proteinExistence type="predicted"/>
<gene>
    <name evidence="1" type="ORF">GCM10010967_42960</name>
</gene>
<keyword evidence="2" id="KW-1185">Reference proteome</keyword>
<dbReference type="Proteomes" id="UP000632339">
    <property type="component" value="Unassembled WGS sequence"/>
</dbReference>
<organism evidence="1 2">
    <name type="scientific">Dyadobacter beijingensis</name>
    <dbReference type="NCBI Taxonomy" id="365489"/>
    <lineage>
        <taxon>Bacteria</taxon>
        <taxon>Pseudomonadati</taxon>
        <taxon>Bacteroidota</taxon>
        <taxon>Cytophagia</taxon>
        <taxon>Cytophagales</taxon>
        <taxon>Spirosomataceae</taxon>
        <taxon>Dyadobacter</taxon>
    </lineage>
</organism>
<evidence type="ECO:0000313" key="1">
    <source>
        <dbReference type="EMBL" id="GGN03594.1"/>
    </source>
</evidence>
<protein>
    <submittedName>
        <fullName evidence="1">Uncharacterized protein</fullName>
    </submittedName>
</protein>
<sequence>MEETDIEHYEAFKANKVIPQVLEAEILRALSFYPSLVPVKIRFVFKQRIKGSVMQAQPLITTMFGTAREYRINISALFRLTHTAIPIRQVPSDILIGWIGHELGHIMDYEQRNLWGMLRFGAGYLFSSSFVKNAERVADTFAVNHGLGNYILKTKYFILDHAALPEKYKQKIARLYLSPDDIVAQVRALEAQGNPSGLARHE</sequence>